<reference evidence="3 4" key="1">
    <citation type="submission" date="2020-08" db="EMBL/GenBank/DDBJ databases">
        <title>Sequencing the genomes of 1000 actinobacteria strains.</title>
        <authorList>
            <person name="Klenk H.-P."/>
        </authorList>
    </citation>
    <scope>NUCLEOTIDE SEQUENCE [LARGE SCALE GENOMIC DNA]</scope>
    <source>
        <strain evidence="3 4">DSM 43582</strain>
    </source>
</reference>
<dbReference type="InterPro" id="IPR049449">
    <property type="entry name" value="TesB_ACOT8-like_N"/>
</dbReference>
<evidence type="ECO:0000313" key="3">
    <source>
        <dbReference type="EMBL" id="MBB5916579.1"/>
    </source>
</evidence>
<feature type="domain" description="Acyl-CoA thioesterase-like C-terminal" evidence="2">
    <location>
        <begin position="133"/>
        <end position="267"/>
    </location>
</feature>
<dbReference type="RefSeq" id="WP_051163489.1">
    <property type="nucleotide sequence ID" value="NZ_JACHIT010000002.1"/>
</dbReference>
<dbReference type="Proteomes" id="UP000540412">
    <property type="component" value="Unassembled WGS sequence"/>
</dbReference>
<evidence type="ECO:0000313" key="4">
    <source>
        <dbReference type="Proteomes" id="UP000540412"/>
    </source>
</evidence>
<dbReference type="AlphaFoldDB" id="A0A7W9UKK3"/>
<sequence length="287" mass="29537">MTLRTEPPAGEVTEDSPAGVYVADGDTYVPTALARGPWGDFVSGQYVGGLLSTAIERRVAGAGLHPARVTIDLSGRAALEPVTVTTTVLREGTRIALVDAEMTQGSRAVAHARAVFLRPSEQPPNDVWTTPVDMPPLHDIPTVPAAGATSHGAIYNADDPGAPGADLSTWETGSQKFIWLTYTVPLVTGTELTPLTRAVMVADSASAVVHYGTAGLHFINADYTVTLSRLPDGPSIGVAGLTHYSQAGIATGSATLLDKHGPVGTTVTVGIANRGFHPGGRNGSAAG</sequence>
<accession>A0A7W9UKK3</accession>
<dbReference type="Pfam" id="PF20789">
    <property type="entry name" value="4HBT_3C"/>
    <property type="match status" value="1"/>
</dbReference>
<keyword evidence="4" id="KW-1185">Reference proteome</keyword>
<dbReference type="EMBL" id="JACHIT010000002">
    <property type="protein sequence ID" value="MBB5916579.1"/>
    <property type="molecule type" value="Genomic_DNA"/>
</dbReference>
<name>A0A7W9UKK3_9NOCA</name>
<proteinExistence type="predicted"/>
<dbReference type="InterPro" id="IPR042171">
    <property type="entry name" value="Acyl-CoA_hotdog"/>
</dbReference>
<gene>
    <name evidence="3" type="ORF">BJY24_005491</name>
</gene>
<feature type="domain" description="Acyl-CoA thioesterase-like N-terminal HotDog" evidence="1">
    <location>
        <begin position="36"/>
        <end position="116"/>
    </location>
</feature>
<evidence type="ECO:0000259" key="2">
    <source>
        <dbReference type="Pfam" id="PF20789"/>
    </source>
</evidence>
<dbReference type="Gene3D" id="2.40.160.210">
    <property type="entry name" value="Acyl-CoA thioesterase, double hotdog domain"/>
    <property type="match status" value="1"/>
</dbReference>
<dbReference type="InterPro" id="IPR049450">
    <property type="entry name" value="ACOT8-like_C"/>
</dbReference>
<dbReference type="SUPFAM" id="SSF54637">
    <property type="entry name" value="Thioesterase/thiol ester dehydrase-isomerase"/>
    <property type="match status" value="1"/>
</dbReference>
<evidence type="ECO:0008006" key="5">
    <source>
        <dbReference type="Google" id="ProtNLM"/>
    </source>
</evidence>
<organism evidence="3 4">
    <name type="scientific">Nocardia transvalensis</name>
    <dbReference type="NCBI Taxonomy" id="37333"/>
    <lineage>
        <taxon>Bacteria</taxon>
        <taxon>Bacillati</taxon>
        <taxon>Actinomycetota</taxon>
        <taxon>Actinomycetes</taxon>
        <taxon>Mycobacteriales</taxon>
        <taxon>Nocardiaceae</taxon>
        <taxon>Nocardia</taxon>
    </lineage>
</organism>
<comment type="caution">
    <text evidence="3">The sequence shown here is derived from an EMBL/GenBank/DDBJ whole genome shotgun (WGS) entry which is preliminary data.</text>
</comment>
<dbReference type="InterPro" id="IPR029069">
    <property type="entry name" value="HotDog_dom_sf"/>
</dbReference>
<dbReference type="Pfam" id="PF13622">
    <property type="entry name" value="4HBT_3"/>
    <property type="match status" value="1"/>
</dbReference>
<protein>
    <recommendedName>
        <fullName evidence="5">Thioesterase superfamily protein</fullName>
    </recommendedName>
</protein>
<evidence type="ECO:0000259" key="1">
    <source>
        <dbReference type="Pfam" id="PF13622"/>
    </source>
</evidence>